<keyword evidence="1" id="KW-0812">Transmembrane</keyword>
<evidence type="ECO:0000259" key="2">
    <source>
        <dbReference type="Pfam" id="PF14529"/>
    </source>
</evidence>
<feature type="transmembrane region" description="Helical" evidence="1">
    <location>
        <begin position="48"/>
        <end position="74"/>
    </location>
</feature>
<accession>E9HMD6</accession>
<dbReference type="Pfam" id="PF14529">
    <property type="entry name" value="Exo_endo_phos_2"/>
    <property type="match status" value="1"/>
</dbReference>
<reference evidence="3 4" key="1">
    <citation type="journal article" date="2011" name="Science">
        <title>The ecoresponsive genome of Daphnia pulex.</title>
        <authorList>
            <person name="Colbourne J.K."/>
            <person name="Pfrender M.E."/>
            <person name="Gilbert D."/>
            <person name="Thomas W.K."/>
            <person name="Tucker A."/>
            <person name="Oakley T.H."/>
            <person name="Tokishita S."/>
            <person name="Aerts A."/>
            <person name="Arnold G.J."/>
            <person name="Basu M.K."/>
            <person name="Bauer D.J."/>
            <person name="Caceres C.E."/>
            <person name="Carmel L."/>
            <person name="Casola C."/>
            <person name="Choi J.H."/>
            <person name="Detter J.C."/>
            <person name="Dong Q."/>
            <person name="Dusheyko S."/>
            <person name="Eads B.D."/>
            <person name="Frohlich T."/>
            <person name="Geiler-Samerotte K.A."/>
            <person name="Gerlach D."/>
            <person name="Hatcher P."/>
            <person name="Jogdeo S."/>
            <person name="Krijgsveld J."/>
            <person name="Kriventseva E.V."/>
            <person name="Kultz D."/>
            <person name="Laforsch C."/>
            <person name="Lindquist E."/>
            <person name="Lopez J."/>
            <person name="Manak J.R."/>
            <person name="Muller J."/>
            <person name="Pangilinan J."/>
            <person name="Patwardhan R.P."/>
            <person name="Pitluck S."/>
            <person name="Pritham E.J."/>
            <person name="Rechtsteiner A."/>
            <person name="Rho M."/>
            <person name="Rogozin I.B."/>
            <person name="Sakarya O."/>
            <person name="Salamov A."/>
            <person name="Schaack S."/>
            <person name="Shapiro H."/>
            <person name="Shiga Y."/>
            <person name="Skalitzky C."/>
            <person name="Smith Z."/>
            <person name="Souvorov A."/>
            <person name="Sung W."/>
            <person name="Tang Z."/>
            <person name="Tsuchiya D."/>
            <person name="Tu H."/>
            <person name="Vos H."/>
            <person name="Wang M."/>
            <person name="Wolf Y.I."/>
            <person name="Yamagata H."/>
            <person name="Yamada T."/>
            <person name="Ye Y."/>
            <person name="Shaw J.R."/>
            <person name="Andrews J."/>
            <person name="Crease T.J."/>
            <person name="Tang H."/>
            <person name="Lucas S.M."/>
            <person name="Robertson H.M."/>
            <person name="Bork P."/>
            <person name="Koonin E.V."/>
            <person name="Zdobnov E.M."/>
            <person name="Grigoriev I.V."/>
            <person name="Lynch M."/>
            <person name="Boore J.L."/>
        </authorList>
    </citation>
    <scope>NUCLEOTIDE SEQUENCE [LARGE SCALE GENOMIC DNA]</scope>
</reference>
<dbReference type="PANTHER" id="PTHR33273">
    <property type="entry name" value="DOMAIN-CONTAINING PROTEIN, PUTATIVE-RELATED"/>
    <property type="match status" value="1"/>
</dbReference>
<keyword evidence="1" id="KW-1133">Transmembrane helix</keyword>
<dbReference type="HOGENOM" id="CLU_858580_0_0_1"/>
<dbReference type="PANTHER" id="PTHR33273:SF4">
    <property type="entry name" value="ENDONUCLEASE_EXONUCLEASE_PHOSPHATASE DOMAIN-CONTAINING PROTEIN"/>
    <property type="match status" value="1"/>
</dbReference>
<dbReference type="EMBL" id="GL732686">
    <property type="protein sequence ID" value="EFX67056.1"/>
    <property type="molecule type" value="Genomic_DNA"/>
</dbReference>
<sequence>MRRCVEVTFHNQLFALGLLKPRWSFRPEVIVVCMTLTRKKETQTTRRVSIVLDLAICYSLIQVKLTWTLFLYVLPLERVRELIQNFNNDTPPDTKRRSIYCPDGNANTKQDITDILNTTTNSYVIGGDLNAHSAVWEDDHQQSRCGKQIAEILLDDERITLCTPKNLGTRPNPNGKESSTIDLIFSSPDLANLTNINVGPCWGSDHLPVITSLSIGSSPIKTPNVHWKFNRNRWEEWNEDIESKTTPGILTAAETPNEAYQSLYNAIIEASDKHFKPKRINKEPEKPWCWKNQTLQENYKRSKKGLQVMALHPPLRQKQSLQIS</sequence>
<feature type="domain" description="Endonuclease/exonuclease/phosphatase" evidence="2">
    <location>
        <begin position="98"/>
        <end position="210"/>
    </location>
</feature>
<dbReference type="SUPFAM" id="SSF56219">
    <property type="entry name" value="DNase I-like"/>
    <property type="match status" value="1"/>
</dbReference>
<dbReference type="InterPro" id="IPR036691">
    <property type="entry name" value="Endo/exonu/phosph_ase_sf"/>
</dbReference>
<dbReference type="OrthoDB" id="7474049at2759"/>
<evidence type="ECO:0000256" key="1">
    <source>
        <dbReference type="SAM" id="Phobius"/>
    </source>
</evidence>
<dbReference type="GO" id="GO:0003824">
    <property type="term" value="F:catalytic activity"/>
    <property type="evidence" value="ECO:0007669"/>
    <property type="project" value="InterPro"/>
</dbReference>
<dbReference type="Gene3D" id="3.60.10.10">
    <property type="entry name" value="Endonuclease/exonuclease/phosphatase"/>
    <property type="match status" value="1"/>
</dbReference>
<dbReference type="InParanoid" id="E9HMD6"/>
<proteinExistence type="predicted"/>
<dbReference type="InterPro" id="IPR005135">
    <property type="entry name" value="Endo/exonuclease/phosphatase"/>
</dbReference>
<dbReference type="AlphaFoldDB" id="E9HMD6"/>
<evidence type="ECO:0000313" key="4">
    <source>
        <dbReference type="Proteomes" id="UP000000305"/>
    </source>
</evidence>
<organism evidence="3 4">
    <name type="scientific">Daphnia pulex</name>
    <name type="common">Water flea</name>
    <dbReference type="NCBI Taxonomy" id="6669"/>
    <lineage>
        <taxon>Eukaryota</taxon>
        <taxon>Metazoa</taxon>
        <taxon>Ecdysozoa</taxon>
        <taxon>Arthropoda</taxon>
        <taxon>Crustacea</taxon>
        <taxon>Branchiopoda</taxon>
        <taxon>Diplostraca</taxon>
        <taxon>Cladocera</taxon>
        <taxon>Anomopoda</taxon>
        <taxon>Daphniidae</taxon>
        <taxon>Daphnia</taxon>
    </lineage>
</organism>
<name>E9HMD6_DAPPU</name>
<keyword evidence="1" id="KW-0472">Membrane</keyword>
<gene>
    <name evidence="3" type="ORF">DAPPUDRAFT_115747</name>
</gene>
<evidence type="ECO:0000313" key="3">
    <source>
        <dbReference type="EMBL" id="EFX67056.1"/>
    </source>
</evidence>
<protein>
    <recommendedName>
        <fullName evidence="2">Endonuclease/exonuclease/phosphatase domain-containing protein</fullName>
    </recommendedName>
</protein>
<dbReference type="KEGG" id="dpx:DAPPUDRAFT_115747"/>
<dbReference type="Proteomes" id="UP000000305">
    <property type="component" value="Unassembled WGS sequence"/>
</dbReference>
<dbReference type="PhylomeDB" id="E9HMD6"/>
<keyword evidence="4" id="KW-1185">Reference proteome</keyword>